<dbReference type="Gene3D" id="3.10.180.10">
    <property type="entry name" value="2,3-Dihydroxybiphenyl 1,2-Dioxygenase, domain 1"/>
    <property type="match status" value="2"/>
</dbReference>
<keyword evidence="3" id="KW-1185">Reference proteome</keyword>
<dbReference type="Proteomes" id="UP001180531">
    <property type="component" value="Unassembled WGS sequence"/>
</dbReference>
<dbReference type="InterPro" id="IPR037523">
    <property type="entry name" value="VOC_core"/>
</dbReference>
<protein>
    <submittedName>
        <fullName evidence="2">VOC family protein</fullName>
    </submittedName>
</protein>
<dbReference type="InterPro" id="IPR004360">
    <property type="entry name" value="Glyas_Fos-R_dOase_dom"/>
</dbReference>
<dbReference type="PANTHER" id="PTHR33993:SF10">
    <property type="entry name" value="CONSERVED PROTEIN"/>
    <property type="match status" value="1"/>
</dbReference>
<dbReference type="InterPro" id="IPR052164">
    <property type="entry name" value="Anthracycline_SecMetBiosynth"/>
</dbReference>
<sequence length="264" mass="27802">MAATEGAGLGQPCWVSLLTADLKASQDFYAAVLGWTFRAGTLGEGFSVAISEGKPVAGLSDAASSLGVAVSWTSYFAVDDADMVASRVRERGGTVAVGPLAVGRGRVVLASDPMGAVFGFWEGENLPGWRIGSGSAPAWLELRTRDAFAAAMFYGEIFDWAMDRPGRCEVRYEDDAVTVRAGGRTVASLRGGAVEADPDPRIRPRWHVYFCVDDVEKAVEAALAEGGAVVSEPARSRVGREATLRDSEGGLFTVTETVAEKTGS</sequence>
<dbReference type="Pfam" id="PF00903">
    <property type="entry name" value="Glyoxalase"/>
    <property type="match status" value="1"/>
</dbReference>
<dbReference type="SUPFAM" id="SSF54593">
    <property type="entry name" value="Glyoxalase/Bleomycin resistance protein/Dihydroxybiphenyl dioxygenase"/>
    <property type="match status" value="2"/>
</dbReference>
<proteinExistence type="predicted"/>
<organism evidence="2 3">
    <name type="scientific">Streptomyces hesseae</name>
    <dbReference type="NCBI Taxonomy" id="3075519"/>
    <lineage>
        <taxon>Bacteria</taxon>
        <taxon>Bacillati</taxon>
        <taxon>Actinomycetota</taxon>
        <taxon>Actinomycetes</taxon>
        <taxon>Kitasatosporales</taxon>
        <taxon>Streptomycetaceae</taxon>
        <taxon>Streptomyces</taxon>
    </lineage>
</organism>
<evidence type="ECO:0000313" key="2">
    <source>
        <dbReference type="EMBL" id="MDT0453342.1"/>
    </source>
</evidence>
<reference evidence="2" key="1">
    <citation type="submission" date="2024-05" db="EMBL/GenBank/DDBJ databases">
        <title>30 novel species of actinomycetes from the DSMZ collection.</title>
        <authorList>
            <person name="Nouioui I."/>
        </authorList>
    </citation>
    <scope>NUCLEOTIDE SEQUENCE</scope>
    <source>
        <strain evidence="2">DSM 40473</strain>
    </source>
</reference>
<feature type="domain" description="VOC" evidence="1">
    <location>
        <begin position="136"/>
        <end position="257"/>
    </location>
</feature>
<feature type="domain" description="VOC" evidence="1">
    <location>
        <begin position="11"/>
        <end position="123"/>
    </location>
</feature>
<dbReference type="CDD" id="cd07247">
    <property type="entry name" value="SgaA_N_like"/>
    <property type="match status" value="2"/>
</dbReference>
<gene>
    <name evidence="2" type="ORF">RM609_30290</name>
</gene>
<dbReference type="PANTHER" id="PTHR33993">
    <property type="entry name" value="GLYOXALASE-RELATED"/>
    <property type="match status" value="1"/>
</dbReference>
<evidence type="ECO:0000259" key="1">
    <source>
        <dbReference type="PROSITE" id="PS51819"/>
    </source>
</evidence>
<dbReference type="Pfam" id="PF18029">
    <property type="entry name" value="Glyoxalase_6"/>
    <property type="match status" value="1"/>
</dbReference>
<dbReference type="InterPro" id="IPR041581">
    <property type="entry name" value="Glyoxalase_6"/>
</dbReference>
<dbReference type="RefSeq" id="WP_311615113.1">
    <property type="nucleotide sequence ID" value="NZ_JAVRFI010000029.1"/>
</dbReference>
<name>A0ABU2SWG4_9ACTN</name>
<evidence type="ECO:0000313" key="3">
    <source>
        <dbReference type="Proteomes" id="UP001180531"/>
    </source>
</evidence>
<dbReference type="InterPro" id="IPR029068">
    <property type="entry name" value="Glyas_Bleomycin-R_OHBP_Dase"/>
</dbReference>
<dbReference type="EMBL" id="JAVRFI010000029">
    <property type="protein sequence ID" value="MDT0453342.1"/>
    <property type="molecule type" value="Genomic_DNA"/>
</dbReference>
<dbReference type="PROSITE" id="PS51819">
    <property type="entry name" value="VOC"/>
    <property type="match status" value="2"/>
</dbReference>
<accession>A0ABU2SWG4</accession>
<comment type="caution">
    <text evidence="2">The sequence shown here is derived from an EMBL/GenBank/DDBJ whole genome shotgun (WGS) entry which is preliminary data.</text>
</comment>